<comment type="caution">
    <text evidence="5">The sequence shown here is derived from an EMBL/GenBank/DDBJ whole genome shotgun (WGS) entry which is preliminary data.</text>
</comment>
<proteinExistence type="inferred from homology"/>
<dbReference type="GO" id="GO:0008198">
    <property type="term" value="F:ferrous iron binding"/>
    <property type="evidence" value="ECO:0007669"/>
    <property type="project" value="TreeGrafter"/>
</dbReference>
<accession>A0A4R6TT95</accession>
<dbReference type="GO" id="GO:0005829">
    <property type="term" value="C:cytosol"/>
    <property type="evidence" value="ECO:0007669"/>
    <property type="project" value="TreeGrafter"/>
</dbReference>
<dbReference type="OrthoDB" id="285675at2"/>
<dbReference type="GO" id="GO:0016226">
    <property type="term" value="P:iron-sulfur cluster assembly"/>
    <property type="evidence" value="ECO:0007669"/>
    <property type="project" value="UniProtKB-UniRule"/>
</dbReference>
<dbReference type="Gene3D" id="3.30.920.10">
    <property type="entry name" value="Frataxin/CyaY"/>
    <property type="match status" value="1"/>
</dbReference>
<evidence type="ECO:0000256" key="2">
    <source>
        <dbReference type="ARBA" id="ARBA00022723"/>
    </source>
</evidence>
<keyword evidence="6" id="KW-1185">Reference proteome</keyword>
<dbReference type="InterPro" id="IPR002908">
    <property type="entry name" value="Frataxin/CyaY"/>
</dbReference>
<organism evidence="5 6">
    <name type="scientific">Thiopseudomonas denitrificans</name>
    <dbReference type="NCBI Taxonomy" id="1501432"/>
    <lineage>
        <taxon>Bacteria</taxon>
        <taxon>Pseudomonadati</taxon>
        <taxon>Pseudomonadota</taxon>
        <taxon>Gammaproteobacteria</taxon>
        <taxon>Pseudomonadales</taxon>
        <taxon>Pseudomonadaceae</taxon>
        <taxon>Thiopseudomonas</taxon>
    </lineage>
</organism>
<dbReference type="InterPro" id="IPR047584">
    <property type="entry name" value="CyaY"/>
</dbReference>
<dbReference type="PROSITE" id="PS01344">
    <property type="entry name" value="FRATAXIN_1"/>
    <property type="match status" value="1"/>
</dbReference>
<dbReference type="SMART" id="SM01219">
    <property type="entry name" value="Frataxin_Cyay"/>
    <property type="match status" value="1"/>
</dbReference>
<dbReference type="InterPro" id="IPR036524">
    <property type="entry name" value="Frataxin/CyaY_sf"/>
</dbReference>
<evidence type="ECO:0000256" key="3">
    <source>
        <dbReference type="ARBA" id="ARBA00023004"/>
    </source>
</evidence>
<evidence type="ECO:0000256" key="4">
    <source>
        <dbReference type="HAMAP-Rule" id="MF_00142"/>
    </source>
</evidence>
<dbReference type="Pfam" id="PF01491">
    <property type="entry name" value="Frataxin_Cyay"/>
    <property type="match status" value="1"/>
</dbReference>
<dbReference type="PANTHER" id="PTHR16821">
    <property type="entry name" value="FRATAXIN"/>
    <property type="match status" value="1"/>
</dbReference>
<evidence type="ECO:0000256" key="1">
    <source>
        <dbReference type="ARBA" id="ARBA00008183"/>
    </source>
</evidence>
<dbReference type="Proteomes" id="UP000294575">
    <property type="component" value="Unassembled WGS sequence"/>
</dbReference>
<dbReference type="PROSITE" id="PS50810">
    <property type="entry name" value="FRATAXIN_2"/>
    <property type="match status" value="1"/>
</dbReference>
<dbReference type="InterPro" id="IPR020895">
    <property type="entry name" value="Frataxin_CS"/>
</dbReference>
<keyword evidence="2 4" id="KW-0479">Metal-binding</keyword>
<dbReference type="EMBL" id="SNYK01000010">
    <property type="protein sequence ID" value="TDQ36880.1"/>
    <property type="molecule type" value="Genomic_DNA"/>
</dbReference>
<dbReference type="AlphaFoldDB" id="A0A4R6TT95"/>
<protein>
    <recommendedName>
        <fullName evidence="4">Iron-sulfur cluster assembly protein CyaY</fullName>
    </recommendedName>
</protein>
<evidence type="ECO:0000313" key="5">
    <source>
        <dbReference type="EMBL" id="TDQ36880.1"/>
    </source>
</evidence>
<dbReference type="NCBIfam" id="TIGR03421">
    <property type="entry name" value="FeS_CyaY"/>
    <property type="match status" value="1"/>
</dbReference>
<sequence>MSLNSSTFHDLIDEVQQQIEDILDESDLDLDIENSGGILTLIFANGSQIILSRQEPVKQLWVAARQGGFHFDYDPGNQRWLCSNEQRSLGNRLSALCLDQAGEHIDFPGL</sequence>
<keyword evidence="3 4" id="KW-0408">Iron</keyword>
<dbReference type="GO" id="GO:0008199">
    <property type="term" value="F:ferric iron binding"/>
    <property type="evidence" value="ECO:0007669"/>
    <property type="project" value="InterPro"/>
</dbReference>
<evidence type="ECO:0000313" key="6">
    <source>
        <dbReference type="Proteomes" id="UP000294575"/>
    </source>
</evidence>
<dbReference type="HAMAP" id="MF_00142">
    <property type="entry name" value="CyaY"/>
    <property type="match status" value="1"/>
</dbReference>
<dbReference type="SUPFAM" id="SSF55387">
    <property type="entry name" value="Frataxin/Nqo15-like"/>
    <property type="match status" value="1"/>
</dbReference>
<reference evidence="5 6" key="1">
    <citation type="submission" date="2019-03" db="EMBL/GenBank/DDBJ databases">
        <title>Genomic Encyclopedia of Type Strains, Phase IV (KMG-IV): sequencing the most valuable type-strain genomes for metagenomic binning, comparative biology and taxonomic classification.</title>
        <authorList>
            <person name="Goeker M."/>
        </authorList>
    </citation>
    <scope>NUCLEOTIDE SEQUENCE [LARGE SCALE GENOMIC DNA]</scope>
    <source>
        <strain evidence="5 6">DSM 28679</strain>
    </source>
</reference>
<dbReference type="PANTHER" id="PTHR16821:SF2">
    <property type="entry name" value="FRATAXIN, MITOCHONDRIAL"/>
    <property type="match status" value="1"/>
</dbReference>
<gene>
    <name evidence="4" type="primary">cyaY</name>
    <name evidence="5" type="ORF">DFQ45_11095</name>
</gene>
<dbReference type="RefSeq" id="WP_101497569.1">
    <property type="nucleotide sequence ID" value="NZ_LNJZ01000009.1"/>
</dbReference>
<name>A0A4R6TT95_9GAMM</name>
<comment type="function">
    <text evidence="4">Involved in iron-sulfur (Fe-S) cluster assembly. May act as a regulator of Fe-S biogenesis.</text>
</comment>
<comment type="similarity">
    <text evidence="1 4">Belongs to the frataxin family.</text>
</comment>